<evidence type="ECO:0000256" key="1">
    <source>
        <dbReference type="SAM" id="MobiDB-lite"/>
    </source>
</evidence>
<proteinExistence type="predicted"/>
<dbReference type="AlphaFoldDB" id="A0A5C3MAM2"/>
<feature type="compositionally biased region" description="Basic and acidic residues" evidence="1">
    <location>
        <begin position="127"/>
        <end position="137"/>
    </location>
</feature>
<evidence type="ECO:0000313" key="2">
    <source>
        <dbReference type="EMBL" id="TFK38201.1"/>
    </source>
</evidence>
<sequence length="224" mass="24362">MSAPIVIRTSARSQESQSPSSSVSSTSTLVSSLPTMTKGLYVPVHKRTPSEIISLSLASSPAAERIPAPPHANIYSIPTLLSIASSPLATLSPKKKEHIRSTLPELVMNRKMRKSIEYHSHHPHTLHHVESPRKQERSASPARSEASSSSTSEHSTTDLAAPTPTARPQPTRTPSQSAKRQAPRRNRPAGRAPERRRNALMFGRKIQGVADAASWRMPTVPLAM</sequence>
<dbReference type="OrthoDB" id="2972209at2759"/>
<feature type="region of interest" description="Disordered" evidence="1">
    <location>
        <begin position="121"/>
        <end position="200"/>
    </location>
</feature>
<feature type="compositionally biased region" description="Low complexity" evidence="1">
    <location>
        <begin position="13"/>
        <end position="31"/>
    </location>
</feature>
<name>A0A5C3MAM2_9AGAR</name>
<organism evidence="2 3">
    <name type="scientific">Crucibulum laeve</name>
    <dbReference type="NCBI Taxonomy" id="68775"/>
    <lineage>
        <taxon>Eukaryota</taxon>
        <taxon>Fungi</taxon>
        <taxon>Dikarya</taxon>
        <taxon>Basidiomycota</taxon>
        <taxon>Agaricomycotina</taxon>
        <taxon>Agaricomycetes</taxon>
        <taxon>Agaricomycetidae</taxon>
        <taxon>Agaricales</taxon>
        <taxon>Agaricineae</taxon>
        <taxon>Nidulariaceae</taxon>
        <taxon>Crucibulum</taxon>
    </lineage>
</organism>
<accession>A0A5C3MAM2</accession>
<protein>
    <submittedName>
        <fullName evidence="2">Uncharacterized protein</fullName>
    </submittedName>
</protein>
<feature type="compositionally biased region" description="Low complexity" evidence="1">
    <location>
        <begin position="160"/>
        <end position="174"/>
    </location>
</feature>
<feature type="compositionally biased region" description="Low complexity" evidence="1">
    <location>
        <begin position="138"/>
        <end position="154"/>
    </location>
</feature>
<dbReference type="Proteomes" id="UP000308652">
    <property type="component" value="Unassembled WGS sequence"/>
</dbReference>
<evidence type="ECO:0000313" key="3">
    <source>
        <dbReference type="Proteomes" id="UP000308652"/>
    </source>
</evidence>
<reference evidence="2 3" key="1">
    <citation type="journal article" date="2019" name="Nat. Ecol. Evol.">
        <title>Megaphylogeny resolves global patterns of mushroom evolution.</title>
        <authorList>
            <person name="Varga T."/>
            <person name="Krizsan K."/>
            <person name="Foldi C."/>
            <person name="Dima B."/>
            <person name="Sanchez-Garcia M."/>
            <person name="Sanchez-Ramirez S."/>
            <person name="Szollosi G.J."/>
            <person name="Szarkandi J.G."/>
            <person name="Papp V."/>
            <person name="Albert L."/>
            <person name="Andreopoulos W."/>
            <person name="Angelini C."/>
            <person name="Antonin V."/>
            <person name="Barry K.W."/>
            <person name="Bougher N.L."/>
            <person name="Buchanan P."/>
            <person name="Buyck B."/>
            <person name="Bense V."/>
            <person name="Catcheside P."/>
            <person name="Chovatia M."/>
            <person name="Cooper J."/>
            <person name="Damon W."/>
            <person name="Desjardin D."/>
            <person name="Finy P."/>
            <person name="Geml J."/>
            <person name="Haridas S."/>
            <person name="Hughes K."/>
            <person name="Justo A."/>
            <person name="Karasinski D."/>
            <person name="Kautmanova I."/>
            <person name="Kiss B."/>
            <person name="Kocsube S."/>
            <person name="Kotiranta H."/>
            <person name="LaButti K.M."/>
            <person name="Lechner B.E."/>
            <person name="Liimatainen K."/>
            <person name="Lipzen A."/>
            <person name="Lukacs Z."/>
            <person name="Mihaltcheva S."/>
            <person name="Morgado L.N."/>
            <person name="Niskanen T."/>
            <person name="Noordeloos M.E."/>
            <person name="Ohm R.A."/>
            <person name="Ortiz-Santana B."/>
            <person name="Ovrebo C."/>
            <person name="Racz N."/>
            <person name="Riley R."/>
            <person name="Savchenko A."/>
            <person name="Shiryaev A."/>
            <person name="Soop K."/>
            <person name="Spirin V."/>
            <person name="Szebenyi C."/>
            <person name="Tomsovsky M."/>
            <person name="Tulloss R.E."/>
            <person name="Uehling J."/>
            <person name="Grigoriev I.V."/>
            <person name="Vagvolgyi C."/>
            <person name="Papp T."/>
            <person name="Martin F.M."/>
            <person name="Miettinen O."/>
            <person name="Hibbett D.S."/>
            <person name="Nagy L.G."/>
        </authorList>
    </citation>
    <scope>NUCLEOTIDE SEQUENCE [LARGE SCALE GENOMIC DNA]</scope>
    <source>
        <strain evidence="2 3">CBS 166.37</strain>
    </source>
</reference>
<keyword evidence="3" id="KW-1185">Reference proteome</keyword>
<gene>
    <name evidence="2" type="ORF">BDQ12DRAFT_684164</name>
</gene>
<dbReference type="EMBL" id="ML213604">
    <property type="protein sequence ID" value="TFK38201.1"/>
    <property type="molecule type" value="Genomic_DNA"/>
</dbReference>
<feature type="region of interest" description="Disordered" evidence="1">
    <location>
        <begin position="1"/>
        <end position="31"/>
    </location>
</feature>